<keyword evidence="9" id="KW-0378">Hydrolase</keyword>
<dbReference type="Proteomes" id="UP000092018">
    <property type="component" value="Chromosome 2"/>
</dbReference>
<comment type="catalytic activity">
    <reaction evidence="1">
        <text>ATP + protein L-histidine = ADP + protein N-phospho-L-histidine.</text>
        <dbReference type="EC" id="2.7.13.3"/>
    </reaction>
</comment>
<keyword evidence="10" id="KW-0904">Protein phosphatase</keyword>
<dbReference type="EC" id="2.7.13.3" evidence="3"/>
<evidence type="ECO:0000256" key="3">
    <source>
        <dbReference type="ARBA" id="ARBA00012438"/>
    </source>
</evidence>
<proteinExistence type="predicted"/>
<dbReference type="CDD" id="cd17546">
    <property type="entry name" value="REC_hyHK_CKI1_RcsC-like"/>
    <property type="match status" value="1"/>
</dbReference>
<keyword evidence="7 13" id="KW-0597">Phosphoprotein</keyword>
<evidence type="ECO:0000313" key="18">
    <source>
        <dbReference type="Proteomes" id="UP000092018"/>
    </source>
</evidence>
<dbReference type="RefSeq" id="WP_065210527.1">
    <property type="nucleotide sequence ID" value="NZ_CP016178.1"/>
</dbReference>
<feature type="transmembrane region" description="Helical" evidence="14">
    <location>
        <begin position="276"/>
        <end position="300"/>
    </location>
</feature>
<evidence type="ECO:0000259" key="15">
    <source>
        <dbReference type="PROSITE" id="PS50109"/>
    </source>
</evidence>
<dbReference type="GO" id="GO:0005886">
    <property type="term" value="C:plasma membrane"/>
    <property type="evidence" value="ECO:0007669"/>
    <property type="project" value="UniProtKB-SubCell"/>
</dbReference>
<comment type="subcellular location">
    <subcellularLocation>
        <location evidence="2">Cell inner membrane</location>
        <topology evidence="2">Multi-pass membrane protein</topology>
    </subcellularLocation>
</comment>
<dbReference type="SUPFAM" id="SSF47384">
    <property type="entry name" value="Homodimeric domain of signal transducing histidine kinase"/>
    <property type="match status" value="1"/>
</dbReference>
<evidence type="ECO:0000256" key="11">
    <source>
        <dbReference type="ARBA" id="ARBA00022989"/>
    </source>
</evidence>
<dbReference type="Gene3D" id="1.10.287.130">
    <property type="match status" value="1"/>
</dbReference>
<evidence type="ECO:0000256" key="14">
    <source>
        <dbReference type="SAM" id="Phobius"/>
    </source>
</evidence>
<dbReference type="InterPro" id="IPR043056">
    <property type="entry name" value="LuxQ-periplasm_N"/>
</dbReference>
<keyword evidence="5" id="KW-1003">Cell membrane</keyword>
<name>A0AAN0XX99_9VIBR</name>
<feature type="transmembrane region" description="Helical" evidence="14">
    <location>
        <begin position="14"/>
        <end position="34"/>
    </location>
</feature>
<dbReference type="Gene3D" id="3.30.565.10">
    <property type="entry name" value="Histidine kinase-like ATPase, C-terminal domain"/>
    <property type="match status" value="1"/>
</dbReference>
<evidence type="ECO:0000256" key="13">
    <source>
        <dbReference type="PROSITE-ProRule" id="PRU00169"/>
    </source>
</evidence>
<dbReference type="SMART" id="SM00448">
    <property type="entry name" value="REC"/>
    <property type="match status" value="1"/>
</dbReference>
<dbReference type="PROSITE" id="PS50110">
    <property type="entry name" value="RESPONSE_REGULATORY"/>
    <property type="match status" value="1"/>
</dbReference>
<dbReference type="SMART" id="SM00387">
    <property type="entry name" value="HATPase_c"/>
    <property type="match status" value="1"/>
</dbReference>
<evidence type="ECO:0000256" key="7">
    <source>
        <dbReference type="ARBA" id="ARBA00022553"/>
    </source>
</evidence>
<sequence>MKVVDRKISLTTQIIRVAWVSWFVVILGFFFYNYQLSTKTFETELERNFNQTARVVKQLMENRLQTIQVTQDISSKSRTLIELFDSEQYRAVDNYMLKLEEFDPEGAADFRFMYRYGELAWEDGNAAFYGFSHAQLMVLGNEVDFSNSWYFLVPSTSLGNKHTMIRRSPLINPESGELIGYYFVVLVLDNNLRLIRNVVLDGNINDLMLVENGEVIAASSPKMIKLLEQDSPLRLEDQTQYDSEMISQVDVIVGGVLTPVKAVFVQNTSKLERVEISFAASLMLALFAITASAVIITQIVQRRVEREIKGVMYLADSFDSAKKTISFKGSNIIEFDRLGHTLQASIRREKQKETSFKNLFEFSLLPTALLNSDKQVLELNPAAIEAFANDRGAAALKKELDTHFDCVLQTQQNAEVDTHVGEQIYRWSIAPILVDGASPTLVVQGKNITQFVEAERQSERARLEAVQTALARAEFLAKVSHEIRTPLNGILGMAQLLKQGAISDEQKRQTQVLHNSSEHLLNLLNDILDFSRIDKGGVVIEHSEFSLNQTLETIESFAEPSCLQKGLKFAVNKNFEDDVTVRSDQMRLTQIFLNLLTNAIKFTTKGAVVVDVELRNRLADRAELYFSVTDTGIGIAKDNLDSIFSSFTQADTHISRQYGGSGLGLSIVKSLVQYLEGKINVESQLGNGSRFSITMPILTVERKQPWPEAQEEPLFVFEGEAKVLLVEDNTTNAFVIQALGKKHGLVFDWVTDGILAIEKAQDNHYDLILMDNQMPNMDGIEATEKLRNELRLSTPIIACTADGYQSTTDAFLAAGANAVIVKPILEENLVQTLRKVMENAKC</sequence>
<dbReference type="FunFam" id="3.30.565.10:FF:000010">
    <property type="entry name" value="Sensor histidine kinase RcsC"/>
    <property type="match status" value="1"/>
</dbReference>
<accession>A0AAN0XX99</accession>
<evidence type="ECO:0000256" key="2">
    <source>
        <dbReference type="ARBA" id="ARBA00004429"/>
    </source>
</evidence>
<gene>
    <name evidence="17" type="ORF">A6E01_14385</name>
</gene>
<dbReference type="Pfam" id="PF09308">
    <property type="entry name" value="LuxQ-periplasm"/>
    <property type="match status" value="1"/>
</dbReference>
<dbReference type="Pfam" id="PF00512">
    <property type="entry name" value="HisKA"/>
    <property type="match status" value="1"/>
</dbReference>
<keyword evidence="6" id="KW-0997">Cell inner membrane</keyword>
<reference evidence="17 18" key="1">
    <citation type="submission" date="2016-06" db="EMBL/GenBank/DDBJ databases">
        <title>Adaptive Radiation by Waves of Gene Transfer Leads to Fine-Scale Resource Partitioning in Marine Microbes.</title>
        <authorList>
            <person name="Hehemann J.-H."/>
            <person name="Arevalo P."/>
            <person name="Datta M.S."/>
            <person name="Yu X."/>
            <person name="Corzett C."/>
            <person name="Henschel A."/>
            <person name="Preheim S.P."/>
            <person name="Timberlake S."/>
            <person name="Alm E.J."/>
            <person name="Polz M.F."/>
        </authorList>
    </citation>
    <scope>NUCLEOTIDE SEQUENCE [LARGE SCALE GENOMIC DNA]</scope>
    <source>
        <strain evidence="17 18">FF50</strain>
    </source>
</reference>
<evidence type="ECO:0000256" key="9">
    <source>
        <dbReference type="ARBA" id="ARBA00022801"/>
    </source>
</evidence>
<dbReference type="InterPro" id="IPR005467">
    <property type="entry name" value="His_kinase_dom"/>
</dbReference>
<keyword evidence="14" id="KW-0472">Membrane</keyword>
<dbReference type="GO" id="GO:0004721">
    <property type="term" value="F:phosphoprotein phosphatase activity"/>
    <property type="evidence" value="ECO:0007669"/>
    <property type="project" value="UniProtKB-KW"/>
</dbReference>
<evidence type="ECO:0000256" key="8">
    <source>
        <dbReference type="ARBA" id="ARBA00022692"/>
    </source>
</evidence>
<evidence type="ECO:0000256" key="10">
    <source>
        <dbReference type="ARBA" id="ARBA00022912"/>
    </source>
</evidence>
<dbReference type="AlphaFoldDB" id="A0AAN0XX99"/>
<dbReference type="Pfam" id="PF02518">
    <property type="entry name" value="HATPase_c"/>
    <property type="match status" value="1"/>
</dbReference>
<dbReference type="InterPro" id="IPR003661">
    <property type="entry name" value="HisK_dim/P_dom"/>
</dbReference>
<dbReference type="InterPro" id="IPR029151">
    <property type="entry name" value="Sensor-like_sf"/>
</dbReference>
<evidence type="ECO:0000259" key="16">
    <source>
        <dbReference type="PROSITE" id="PS50110"/>
    </source>
</evidence>
<evidence type="ECO:0000256" key="1">
    <source>
        <dbReference type="ARBA" id="ARBA00000085"/>
    </source>
</evidence>
<dbReference type="KEGG" id="vbr:A6E01_14385"/>
<dbReference type="Pfam" id="PF00072">
    <property type="entry name" value="Response_reg"/>
    <property type="match status" value="1"/>
</dbReference>
<dbReference type="GO" id="GO:0000155">
    <property type="term" value="F:phosphorelay sensor kinase activity"/>
    <property type="evidence" value="ECO:0007669"/>
    <property type="project" value="InterPro"/>
</dbReference>
<evidence type="ECO:0000256" key="5">
    <source>
        <dbReference type="ARBA" id="ARBA00022475"/>
    </source>
</evidence>
<dbReference type="PANTHER" id="PTHR45339">
    <property type="entry name" value="HYBRID SIGNAL TRANSDUCTION HISTIDINE KINASE J"/>
    <property type="match status" value="1"/>
</dbReference>
<dbReference type="PRINTS" id="PR00344">
    <property type="entry name" value="BCTRLSENSOR"/>
</dbReference>
<keyword evidence="12" id="KW-0902">Two-component regulatory system</keyword>
<dbReference type="Gene3D" id="3.40.50.2300">
    <property type="match status" value="1"/>
</dbReference>
<dbReference type="SMART" id="SM00388">
    <property type="entry name" value="HisKA"/>
    <property type="match status" value="1"/>
</dbReference>
<evidence type="ECO:0000256" key="12">
    <source>
        <dbReference type="ARBA" id="ARBA00023012"/>
    </source>
</evidence>
<feature type="modified residue" description="4-aspartylphosphate" evidence="13">
    <location>
        <position position="771"/>
    </location>
</feature>
<evidence type="ECO:0000256" key="4">
    <source>
        <dbReference type="ARBA" id="ARBA00019468"/>
    </source>
</evidence>
<dbReference type="InterPro" id="IPR015387">
    <property type="entry name" value="LuxQ-periplasm_dom"/>
</dbReference>
<evidence type="ECO:0000256" key="6">
    <source>
        <dbReference type="ARBA" id="ARBA00022519"/>
    </source>
</evidence>
<evidence type="ECO:0000313" key="17">
    <source>
        <dbReference type="EMBL" id="ANO34393.1"/>
    </source>
</evidence>
<dbReference type="EMBL" id="CP016178">
    <property type="protein sequence ID" value="ANO34393.1"/>
    <property type="molecule type" value="Genomic_DNA"/>
</dbReference>
<feature type="domain" description="Response regulatory" evidence="16">
    <location>
        <begin position="722"/>
        <end position="837"/>
    </location>
</feature>
<keyword evidence="8 14" id="KW-0812">Transmembrane</keyword>
<dbReference type="PANTHER" id="PTHR45339:SF1">
    <property type="entry name" value="HYBRID SIGNAL TRANSDUCTION HISTIDINE KINASE J"/>
    <property type="match status" value="1"/>
</dbReference>
<dbReference type="SUPFAM" id="SSF55874">
    <property type="entry name" value="ATPase domain of HSP90 chaperone/DNA topoisomerase II/histidine kinase"/>
    <property type="match status" value="1"/>
</dbReference>
<protein>
    <recommendedName>
        <fullName evidence="4">Autoinducer 2 sensor kinase/phosphatase LuxQ</fullName>
        <ecNumber evidence="3">2.7.13.3</ecNumber>
    </recommendedName>
</protein>
<dbReference type="SUPFAM" id="SSF103190">
    <property type="entry name" value="Sensory domain-like"/>
    <property type="match status" value="1"/>
</dbReference>
<dbReference type="InterPro" id="IPR004358">
    <property type="entry name" value="Sig_transdc_His_kin-like_C"/>
</dbReference>
<dbReference type="Gene3D" id="3.30.450.220">
    <property type="entry name" value="LuxQ periplasmic domain, N-terminal subdomain"/>
    <property type="match status" value="1"/>
</dbReference>
<dbReference type="PROSITE" id="PS50109">
    <property type="entry name" value="HIS_KIN"/>
    <property type="match status" value="1"/>
</dbReference>
<organism evidence="17 18">
    <name type="scientific">Vibrio breoganii</name>
    <dbReference type="NCBI Taxonomy" id="553239"/>
    <lineage>
        <taxon>Bacteria</taxon>
        <taxon>Pseudomonadati</taxon>
        <taxon>Pseudomonadota</taxon>
        <taxon>Gammaproteobacteria</taxon>
        <taxon>Vibrionales</taxon>
        <taxon>Vibrionaceae</taxon>
        <taxon>Vibrio</taxon>
    </lineage>
</organism>
<dbReference type="InterPro" id="IPR036097">
    <property type="entry name" value="HisK_dim/P_sf"/>
</dbReference>
<dbReference type="InterPro" id="IPR036890">
    <property type="entry name" value="HATPase_C_sf"/>
</dbReference>
<keyword evidence="11 14" id="KW-1133">Transmembrane helix</keyword>
<dbReference type="InterPro" id="IPR003594">
    <property type="entry name" value="HATPase_dom"/>
</dbReference>
<feature type="domain" description="Histidine kinase" evidence="15">
    <location>
        <begin position="478"/>
        <end position="699"/>
    </location>
</feature>
<dbReference type="InterPro" id="IPR001789">
    <property type="entry name" value="Sig_transdc_resp-reg_receiver"/>
</dbReference>
<dbReference type="CDD" id="cd00082">
    <property type="entry name" value="HisKA"/>
    <property type="match status" value="1"/>
</dbReference>
<dbReference type="SUPFAM" id="SSF52172">
    <property type="entry name" value="CheY-like"/>
    <property type="match status" value="1"/>
</dbReference>
<dbReference type="CDD" id="cd16922">
    <property type="entry name" value="HATPase_EvgS-ArcB-TorS-like"/>
    <property type="match status" value="1"/>
</dbReference>
<dbReference type="InterPro" id="IPR011006">
    <property type="entry name" value="CheY-like_superfamily"/>
</dbReference>